<dbReference type="PRINTS" id="PR00237">
    <property type="entry name" value="GPCRRHODOPSN"/>
</dbReference>
<gene>
    <name evidence="11" type="primary">RvY_00514-1</name>
    <name evidence="11" type="synonym">RvY_00514.1</name>
    <name evidence="11" type="ORF">RvY_00514</name>
</gene>
<dbReference type="SMART" id="SM01381">
    <property type="entry name" value="7TM_GPCR_Srsx"/>
    <property type="match status" value="1"/>
</dbReference>
<keyword evidence="3 9" id="KW-0812">Transmembrane</keyword>
<organism evidence="11 12">
    <name type="scientific">Ramazzottius varieornatus</name>
    <name type="common">Water bear</name>
    <name type="synonym">Tardigrade</name>
    <dbReference type="NCBI Taxonomy" id="947166"/>
    <lineage>
        <taxon>Eukaryota</taxon>
        <taxon>Metazoa</taxon>
        <taxon>Ecdysozoa</taxon>
        <taxon>Tardigrada</taxon>
        <taxon>Eutardigrada</taxon>
        <taxon>Parachela</taxon>
        <taxon>Hypsibioidea</taxon>
        <taxon>Ramazzottiidae</taxon>
        <taxon>Ramazzottius</taxon>
    </lineage>
</organism>
<dbReference type="GO" id="GO:0005886">
    <property type="term" value="C:plasma membrane"/>
    <property type="evidence" value="ECO:0007669"/>
    <property type="project" value="UniProtKB-SubCell"/>
</dbReference>
<dbReference type="EMBL" id="BDGG01000001">
    <property type="protein sequence ID" value="GAU87703.1"/>
    <property type="molecule type" value="Genomic_DNA"/>
</dbReference>
<comment type="caution">
    <text evidence="11">The sequence shown here is derived from an EMBL/GenBank/DDBJ whole genome shotgun (WGS) entry which is preliminary data.</text>
</comment>
<feature type="transmembrane region" description="Helical" evidence="9">
    <location>
        <begin position="310"/>
        <end position="330"/>
    </location>
</feature>
<dbReference type="InterPro" id="IPR017452">
    <property type="entry name" value="GPCR_Rhodpsn_7TM"/>
</dbReference>
<feature type="transmembrane region" description="Helical" evidence="9">
    <location>
        <begin position="58"/>
        <end position="83"/>
    </location>
</feature>
<dbReference type="Pfam" id="PF00001">
    <property type="entry name" value="7tm_1"/>
    <property type="match status" value="1"/>
</dbReference>
<dbReference type="PANTHER" id="PTHR24248">
    <property type="entry name" value="ADRENERGIC RECEPTOR-RELATED G-PROTEIN COUPLED RECEPTOR"/>
    <property type="match status" value="1"/>
</dbReference>
<reference evidence="11 12" key="1">
    <citation type="journal article" date="2016" name="Nat. Commun.">
        <title>Extremotolerant tardigrade genome and improved radiotolerance of human cultured cells by tardigrade-unique protein.</title>
        <authorList>
            <person name="Hashimoto T."/>
            <person name="Horikawa D.D."/>
            <person name="Saito Y."/>
            <person name="Kuwahara H."/>
            <person name="Kozuka-Hata H."/>
            <person name="Shin-I T."/>
            <person name="Minakuchi Y."/>
            <person name="Ohishi K."/>
            <person name="Motoyama A."/>
            <person name="Aizu T."/>
            <person name="Enomoto A."/>
            <person name="Kondo K."/>
            <person name="Tanaka S."/>
            <person name="Hara Y."/>
            <person name="Koshikawa S."/>
            <person name="Sagara H."/>
            <person name="Miura T."/>
            <person name="Yokobori S."/>
            <person name="Miyagawa K."/>
            <person name="Suzuki Y."/>
            <person name="Kubo T."/>
            <person name="Oyama M."/>
            <person name="Kohara Y."/>
            <person name="Fujiyama A."/>
            <person name="Arakawa K."/>
            <person name="Katayama T."/>
            <person name="Toyoda A."/>
            <person name="Kunieda T."/>
        </authorList>
    </citation>
    <scope>NUCLEOTIDE SEQUENCE [LARGE SCALE GENOMIC DNA]</scope>
    <source>
        <strain evidence="11 12">YOKOZUNA-1</strain>
    </source>
</reference>
<dbReference type="PROSITE" id="PS50262">
    <property type="entry name" value="G_PROTEIN_RECEP_F1_2"/>
    <property type="match status" value="1"/>
</dbReference>
<evidence type="ECO:0000256" key="7">
    <source>
        <dbReference type="ARBA" id="ARBA00023170"/>
    </source>
</evidence>
<dbReference type="GO" id="GO:0004930">
    <property type="term" value="F:G protein-coupled receptor activity"/>
    <property type="evidence" value="ECO:0007669"/>
    <property type="project" value="UniProtKB-KW"/>
</dbReference>
<comment type="subcellular location">
    <subcellularLocation>
        <location evidence="1">Cell membrane</location>
        <topology evidence="1">Multi-pass membrane protein</topology>
    </subcellularLocation>
</comment>
<feature type="transmembrane region" description="Helical" evidence="9">
    <location>
        <begin position="95"/>
        <end position="116"/>
    </location>
</feature>
<accession>A0A1D1UMY1</accession>
<proteinExistence type="predicted"/>
<keyword evidence="8" id="KW-0807">Transducer</keyword>
<evidence type="ECO:0000256" key="1">
    <source>
        <dbReference type="ARBA" id="ARBA00004651"/>
    </source>
</evidence>
<dbReference type="InterPro" id="IPR000276">
    <property type="entry name" value="GPCR_Rhodpsn"/>
</dbReference>
<feature type="domain" description="G-protein coupled receptors family 1 profile" evidence="10">
    <location>
        <begin position="37"/>
        <end position="330"/>
    </location>
</feature>
<dbReference type="Proteomes" id="UP000186922">
    <property type="component" value="Unassembled WGS sequence"/>
</dbReference>
<dbReference type="AlphaFoldDB" id="A0A1D1UMY1"/>
<dbReference type="SUPFAM" id="SSF81321">
    <property type="entry name" value="Family A G protein-coupled receptor-like"/>
    <property type="match status" value="1"/>
</dbReference>
<evidence type="ECO:0000256" key="6">
    <source>
        <dbReference type="ARBA" id="ARBA00023136"/>
    </source>
</evidence>
<evidence type="ECO:0000256" key="9">
    <source>
        <dbReference type="SAM" id="Phobius"/>
    </source>
</evidence>
<evidence type="ECO:0000259" key="10">
    <source>
        <dbReference type="PROSITE" id="PS50262"/>
    </source>
</evidence>
<name>A0A1D1UMY1_RAMVA</name>
<evidence type="ECO:0000313" key="11">
    <source>
        <dbReference type="EMBL" id="GAU87703.1"/>
    </source>
</evidence>
<feature type="transmembrane region" description="Helical" evidence="9">
    <location>
        <begin position="279"/>
        <end position="304"/>
    </location>
</feature>
<keyword evidence="2" id="KW-1003">Cell membrane</keyword>
<evidence type="ECO:0000256" key="4">
    <source>
        <dbReference type="ARBA" id="ARBA00022989"/>
    </source>
</evidence>
<keyword evidence="5" id="KW-0297">G-protein coupled receptor</keyword>
<keyword evidence="6 9" id="KW-0472">Membrane</keyword>
<evidence type="ECO:0000256" key="2">
    <source>
        <dbReference type="ARBA" id="ARBA00022475"/>
    </source>
</evidence>
<protein>
    <recommendedName>
        <fullName evidence="10">G-protein coupled receptors family 1 profile domain-containing protein</fullName>
    </recommendedName>
</protein>
<feature type="transmembrane region" description="Helical" evidence="9">
    <location>
        <begin position="136"/>
        <end position="156"/>
    </location>
</feature>
<dbReference type="STRING" id="947166.A0A1D1UMY1"/>
<dbReference type="OrthoDB" id="10044919at2759"/>
<sequence length="349" mass="39058">MNTSLANLSTSSSNQTMTGQYIVGSIASLIAFVTVVLNLTILTTFIRYPDIRTPFNIYILNLTIADLLCASFSMTGVIANTVVPAWPWGVTYCSIFMYMDWMFLAAGLQNLALIGADRLWSILKPVHYRAYRSVKVSVIICVSTCIYLHLVIVPFITMDRTLYAFEDPDICVTNIKAQELYTAFLELVVYGGPLVFVLFCYILMAYKLRNRRFQQRKRVNPVEATSRSHMVPRSSMVAAGQSKAPGSLAQTGSSEGVILTSAEYATRSARLENRLNRSLLILAFVGLICWTPAIVYYLVAIFQADFSIPLYYDIAIALEFLNCMVNPIIYHYSLPDIRKAVGNLFGKRG</sequence>
<evidence type="ECO:0000313" key="12">
    <source>
        <dbReference type="Proteomes" id="UP000186922"/>
    </source>
</evidence>
<keyword evidence="7" id="KW-0675">Receptor</keyword>
<keyword evidence="4 9" id="KW-1133">Transmembrane helix</keyword>
<dbReference type="Gene3D" id="1.20.1070.10">
    <property type="entry name" value="Rhodopsin 7-helix transmembrane proteins"/>
    <property type="match status" value="1"/>
</dbReference>
<feature type="transmembrane region" description="Helical" evidence="9">
    <location>
        <begin position="20"/>
        <end position="46"/>
    </location>
</feature>
<evidence type="ECO:0000256" key="8">
    <source>
        <dbReference type="ARBA" id="ARBA00023224"/>
    </source>
</evidence>
<evidence type="ECO:0000256" key="5">
    <source>
        <dbReference type="ARBA" id="ARBA00023040"/>
    </source>
</evidence>
<keyword evidence="12" id="KW-1185">Reference proteome</keyword>
<evidence type="ECO:0000256" key="3">
    <source>
        <dbReference type="ARBA" id="ARBA00022692"/>
    </source>
</evidence>
<dbReference type="CDD" id="cd00637">
    <property type="entry name" value="7tm_classA_rhodopsin-like"/>
    <property type="match status" value="1"/>
</dbReference>
<feature type="transmembrane region" description="Helical" evidence="9">
    <location>
        <begin position="187"/>
        <end position="208"/>
    </location>
</feature>